<dbReference type="InterPro" id="IPR011822">
    <property type="entry name" value="MetH"/>
</dbReference>
<dbReference type="Gene3D" id="3.40.50.280">
    <property type="entry name" value="Cobalamin-binding domain"/>
    <property type="match status" value="1"/>
</dbReference>
<dbReference type="PIRSF" id="PIRSF000381">
    <property type="entry name" value="MetH"/>
    <property type="match status" value="1"/>
</dbReference>
<dbReference type="Gene3D" id="3.20.20.330">
    <property type="entry name" value="Homocysteine-binding-like domain"/>
    <property type="match status" value="1"/>
</dbReference>
<comment type="cofactor">
    <cofactor evidence="2 21 22">
        <name>Zn(2+)</name>
        <dbReference type="ChEBI" id="CHEBI:29105"/>
    </cofactor>
</comment>
<dbReference type="SUPFAM" id="SSF56507">
    <property type="entry name" value="Methionine synthase activation domain-like"/>
    <property type="match status" value="1"/>
</dbReference>
<keyword evidence="17 21" id="KW-0170">Cobalt</keyword>
<dbReference type="SUPFAM" id="SSF47644">
    <property type="entry name" value="Methionine synthase domain"/>
    <property type="match status" value="1"/>
</dbReference>
<evidence type="ECO:0000256" key="23">
    <source>
        <dbReference type="SAM" id="Coils"/>
    </source>
</evidence>
<dbReference type="InterPro" id="IPR004223">
    <property type="entry name" value="VitB12-dep_Met_synth_activ_dom"/>
</dbReference>
<keyword evidence="14" id="KW-0677">Repeat</keyword>
<dbReference type="Pfam" id="PF00809">
    <property type="entry name" value="Pterin_bind"/>
    <property type="match status" value="1"/>
</dbReference>
<keyword evidence="10 21" id="KW-0846">Cobalamin</keyword>
<sequence>MSTSSDGGIQTHHVDPERVRSAERRTQQLKDLLGTRIGVIDGAWGTVIQGLGLSAGDYQADWLEGHPKDTNGDPDLLNLTRPDLILQAHRDYFDAGADLTTTNTFTATTIGQADYGLESKAAAMNVAAAKLAREAADEAERTTGEPKWVAGSIGPLNVTLSLSPKVEDPAYRAVTYQQVYESYAEQIAALDEGGVDVLLIETIFDTLNSKAALHAAHDVAPHLPVWISVTIVDRSGRTLSGQTVDAFWTSIRHANPLVVGLNCALGADEMRPHAVALSEISDTFVATYPNAGLPNAFGGYDETPERTAEYLREFAEAGLVNLVGGCCGTGPEHIRRIAEQVKGMPPRNPAAKSGRTRFSGLERFDITPDTGFVMIGERTNVTGSKRFRRLIESKNYTKALDVALDMVRGGANMLDVNMDADLLESHEEMTTFLNLLATEPEVARLPIMIDSSRWRVIEAGLRCVQGKGIVNSISLKEGEEQFLEQARTVRSYGAGVVVMAFDETGQADTADRKVEICGRAYDLLVEKADFPPEDIIFDPNVLAIGTGIEEHNEYAKNFIEAAPRIKERCPGVHLSGGISNLSFSFRGNDVVREAMDSAFLFHAIKAGLDMGIVNAGQLAVYQDIEPELLEMVEDVLFNRREDATDRLVENADRFKGEGTQRKLDLSWRENEVKERISHALVHGVVDYIEDDTEEARAQATRALDVIEGPLMDGMKIVGDLFGDGKMFLPQVVKSARVMKRAVAYLEPFMEKEKEEAKARGEIQSERGNGKVVMATVKGDVHDIGKNIVGVVLGCNSYEVIDLGVMVQAQTILDTAVAENADVVGLSGLITPSLDEMVSVAAEMERRGLKLPLMIGGATTSRQHTAVKVAPSYDGNVLHVLDASRVVGVVADLLDDDRAAALRKRNDEDQERLREQHAARESKPLLPIEEARANFERVGFDDLPAPEFTGVRQCTPTMAELRDLIDWQFLFLAWELKGKFPQILNSPVAKELYDDANAMLDEIIENDRFTAKGVYGFWPAHADGEDIIVKAGGDDAAGDVRLPMLRQQTKKPEGRANRSLVDYVAPAGDHLGAFAVSIHGAEEMAKEYEDQLDDYRAIMVKALADRFAEAFAEYAHGKARREWFEPDADQPLEELLAEKFRGIRPAFGYPACPDHTLKRPLFDLLGAEELGVRLTESFAMTPAAAVSGMMFANRDSRYFTVGRIGKDQVTDYAQRLGIEITEVERWLRPNLGYTPDA</sequence>
<feature type="domain" description="Pterin-binding" evidence="26">
    <location>
        <begin position="372"/>
        <end position="633"/>
    </location>
</feature>
<evidence type="ECO:0000256" key="3">
    <source>
        <dbReference type="ARBA" id="ARBA00001956"/>
    </source>
</evidence>
<dbReference type="EC" id="2.1.1.13" evidence="6 20"/>
<dbReference type="CDD" id="cd02069">
    <property type="entry name" value="methionine_synthase_B12_BD"/>
    <property type="match status" value="1"/>
</dbReference>
<dbReference type="SMART" id="SM01018">
    <property type="entry name" value="B12-binding_2"/>
    <property type="match status" value="1"/>
</dbReference>
<evidence type="ECO:0000256" key="8">
    <source>
        <dbReference type="ARBA" id="ARBA00022603"/>
    </source>
</evidence>
<evidence type="ECO:0000256" key="21">
    <source>
        <dbReference type="PIRNR" id="PIRNR000381"/>
    </source>
</evidence>
<protein>
    <recommendedName>
        <fullName evidence="7 20">Methionine synthase</fullName>
        <ecNumber evidence="6 20">2.1.1.13</ecNumber>
    </recommendedName>
    <alternativeName>
        <fullName evidence="19 21">5-methyltetrahydrofolate--homocysteine methyltransferase</fullName>
    </alternativeName>
</protein>
<dbReference type="InterPro" id="IPR036589">
    <property type="entry name" value="HCY_dom_sf"/>
</dbReference>
<name>A0ABS4VWR5_9PSEU</name>
<comment type="catalytic activity">
    <reaction evidence="1 21">
        <text>(6S)-5-methyl-5,6,7,8-tetrahydrofolate + L-homocysteine = (6S)-5,6,7,8-tetrahydrofolate + L-methionine</text>
        <dbReference type="Rhea" id="RHEA:11172"/>
        <dbReference type="ChEBI" id="CHEBI:18608"/>
        <dbReference type="ChEBI" id="CHEBI:57453"/>
        <dbReference type="ChEBI" id="CHEBI:57844"/>
        <dbReference type="ChEBI" id="CHEBI:58199"/>
        <dbReference type="EC" id="2.1.1.13"/>
    </reaction>
</comment>
<dbReference type="InterPro" id="IPR003726">
    <property type="entry name" value="HCY_dom"/>
</dbReference>
<comment type="function">
    <text evidence="18 21">Catalyzes the transfer of a methyl group from methyl-cobalamin to homocysteine, yielding enzyme-bound cob(I)alamin and methionine. Subsequently, remethylates the cofactor using methyltetrahydrofolate.</text>
</comment>
<comment type="pathway">
    <text evidence="4 21">Amino-acid biosynthesis; L-methionine biosynthesis via de novo pathway; L-methionine from L-homocysteine (MetH route): step 1/1.</text>
</comment>
<dbReference type="SUPFAM" id="SSF52242">
    <property type="entry name" value="Cobalamin (vitamin B12)-binding domain"/>
    <property type="match status" value="1"/>
</dbReference>
<keyword evidence="16 21" id="KW-0486">Methionine biosynthesis</keyword>
<dbReference type="InterPro" id="IPR037010">
    <property type="entry name" value="VitB12-dep_Met_synth_activ_sf"/>
</dbReference>
<keyword evidence="12 21" id="KW-0949">S-adenosyl-L-methionine</keyword>
<evidence type="ECO:0000256" key="16">
    <source>
        <dbReference type="ARBA" id="ARBA00023167"/>
    </source>
</evidence>
<dbReference type="PROSITE" id="PS50974">
    <property type="entry name" value="ADOMET_ACTIVATION"/>
    <property type="match status" value="1"/>
</dbReference>
<evidence type="ECO:0000256" key="6">
    <source>
        <dbReference type="ARBA" id="ARBA00012032"/>
    </source>
</evidence>
<dbReference type="InterPro" id="IPR003759">
    <property type="entry name" value="Cbl-bd_cap"/>
</dbReference>
<dbReference type="InterPro" id="IPR050554">
    <property type="entry name" value="Met_Synthase/Corrinoid"/>
</dbReference>
<proteinExistence type="inferred from homology"/>
<dbReference type="InterPro" id="IPR000489">
    <property type="entry name" value="Pterin-binding_dom"/>
</dbReference>
<comment type="domain">
    <text evidence="21">Modular enzyme with four functionally distinct domains. The isolated Hcy-binding domain catalyzes methyl transfer from free methylcobalamin to homocysteine. The Hcy-binding domain in association with the pterin-binding domain catalyzes the methylation of cob(I)alamin by methyltetrahydrofolate and the methylation of homocysteine. The B12-binding domain binds the cofactor. The AdoMet activation domain binds S-adenosyl-L-methionine. Under aerobic conditions cob(I)alamin can be converted to inactive cob(II)alamin. Reductive methylation by S-adenosyl-L-methionine and flavodoxin regenerates methylcobalamin.</text>
</comment>
<evidence type="ECO:0000256" key="19">
    <source>
        <dbReference type="ARBA" id="ARBA00031040"/>
    </source>
</evidence>
<evidence type="ECO:0000259" key="26">
    <source>
        <dbReference type="PROSITE" id="PS50972"/>
    </source>
</evidence>
<evidence type="ECO:0000259" key="27">
    <source>
        <dbReference type="PROSITE" id="PS50974"/>
    </source>
</evidence>
<evidence type="ECO:0000256" key="2">
    <source>
        <dbReference type="ARBA" id="ARBA00001947"/>
    </source>
</evidence>
<dbReference type="Pfam" id="PF02310">
    <property type="entry name" value="B12-binding"/>
    <property type="match status" value="1"/>
</dbReference>
<dbReference type="Pfam" id="PF02965">
    <property type="entry name" value="Met_synt_B12"/>
    <property type="match status" value="1"/>
</dbReference>
<evidence type="ECO:0000313" key="31">
    <source>
        <dbReference type="Proteomes" id="UP001519295"/>
    </source>
</evidence>
<keyword evidence="23" id="KW-0175">Coiled coil</keyword>
<comment type="caution">
    <text evidence="30">The sequence shown here is derived from an EMBL/GenBank/DDBJ whole genome shotgun (WGS) entry which is preliminary data.</text>
</comment>
<dbReference type="PROSITE" id="PS50972">
    <property type="entry name" value="PTERIN_BINDING"/>
    <property type="match status" value="1"/>
</dbReference>
<evidence type="ECO:0000256" key="20">
    <source>
        <dbReference type="NCBIfam" id="TIGR02082"/>
    </source>
</evidence>
<evidence type="ECO:0000313" key="30">
    <source>
        <dbReference type="EMBL" id="MBP2368358.1"/>
    </source>
</evidence>
<feature type="domain" description="AdoMet activation" evidence="27">
    <location>
        <begin position="918"/>
        <end position="1235"/>
    </location>
</feature>
<dbReference type="InterPro" id="IPR011005">
    <property type="entry name" value="Dihydropteroate_synth-like_sf"/>
</dbReference>
<dbReference type="Gene3D" id="1.10.288.10">
    <property type="entry name" value="Cobalamin-dependent Methionine Synthase, domain 2"/>
    <property type="match status" value="1"/>
</dbReference>
<comment type="similarity">
    <text evidence="5">Belongs to the vitamin-B12 dependent methionine synthase family.</text>
</comment>
<dbReference type="Proteomes" id="UP001519295">
    <property type="component" value="Unassembled WGS sequence"/>
</dbReference>
<comment type="cofactor">
    <cofactor evidence="3 21">
        <name>methylcob(III)alamin</name>
        <dbReference type="ChEBI" id="CHEBI:28115"/>
    </cofactor>
</comment>
<dbReference type="Pfam" id="PF02574">
    <property type="entry name" value="S-methyl_trans"/>
    <property type="match status" value="1"/>
</dbReference>
<evidence type="ECO:0000256" key="9">
    <source>
        <dbReference type="ARBA" id="ARBA00022605"/>
    </source>
</evidence>
<accession>A0ABS4VWR5</accession>
<dbReference type="Gene3D" id="3.20.20.20">
    <property type="entry name" value="Dihydropteroate synthase-like"/>
    <property type="match status" value="1"/>
</dbReference>
<dbReference type="InterPro" id="IPR006158">
    <property type="entry name" value="Cobalamin-bd"/>
</dbReference>
<evidence type="ECO:0000256" key="18">
    <source>
        <dbReference type="ARBA" id="ARBA00025552"/>
    </source>
</evidence>
<dbReference type="NCBIfam" id="TIGR02082">
    <property type="entry name" value="metH"/>
    <property type="match status" value="1"/>
</dbReference>
<dbReference type="PROSITE" id="PS50970">
    <property type="entry name" value="HCY"/>
    <property type="match status" value="1"/>
</dbReference>
<dbReference type="PROSITE" id="PS51332">
    <property type="entry name" value="B12_BINDING"/>
    <property type="match status" value="1"/>
</dbReference>
<dbReference type="NCBIfam" id="NF007024">
    <property type="entry name" value="PRK09490.1"/>
    <property type="match status" value="1"/>
</dbReference>
<evidence type="ECO:0000256" key="11">
    <source>
        <dbReference type="ARBA" id="ARBA00022679"/>
    </source>
</evidence>
<feature type="binding site" evidence="22">
    <location>
        <position position="326"/>
    </location>
    <ligand>
        <name>Zn(2+)</name>
        <dbReference type="ChEBI" id="CHEBI:29105"/>
    </ligand>
</feature>
<evidence type="ECO:0000256" key="5">
    <source>
        <dbReference type="ARBA" id="ARBA00010398"/>
    </source>
</evidence>
<feature type="domain" description="Hcy-binding" evidence="25">
    <location>
        <begin position="26"/>
        <end position="341"/>
    </location>
</feature>
<evidence type="ECO:0000256" key="13">
    <source>
        <dbReference type="ARBA" id="ARBA00022723"/>
    </source>
</evidence>
<evidence type="ECO:0000259" key="25">
    <source>
        <dbReference type="PROSITE" id="PS50970"/>
    </source>
</evidence>
<keyword evidence="15 21" id="KW-0862">Zinc</keyword>
<dbReference type="Gene3D" id="3.10.196.10">
    <property type="entry name" value="Vitamin B12-dependent methionine synthase, activation domain"/>
    <property type="match status" value="1"/>
</dbReference>
<evidence type="ECO:0000256" key="24">
    <source>
        <dbReference type="SAM" id="MobiDB-lite"/>
    </source>
</evidence>
<keyword evidence="13 21" id="KW-0479">Metal-binding</keyword>
<dbReference type="PANTHER" id="PTHR45833:SF1">
    <property type="entry name" value="METHIONINE SYNTHASE"/>
    <property type="match status" value="1"/>
</dbReference>
<evidence type="ECO:0000256" key="10">
    <source>
        <dbReference type="ARBA" id="ARBA00022628"/>
    </source>
</evidence>
<keyword evidence="9 21" id="KW-0028">Amino-acid biosynthesis</keyword>
<dbReference type="PANTHER" id="PTHR45833">
    <property type="entry name" value="METHIONINE SYNTHASE"/>
    <property type="match status" value="1"/>
</dbReference>
<keyword evidence="8 21" id="KW-0489">Methyltransferase</keyword>
<feature type="region of interest" description="Disordered" evidence="24">
    <location>
        <begin position="1"/>
        <end position="23"/>
    </location>
</feature>
<evidence type="ECO:0000256" key="15">
    <source>
        <dbReference type="ARBA" id="ARBA00022833"/>
    </source>
</evidence>
<evidence type="ECO:0000259" key="28">
    <source>
        <dbReference type="PROSITE" id="PS51332"/>
    </source>
</evidence>
<dbReference type="InterPro" id="IPR033706">
    <property type="entry name" value="Met_synthase_B12-bd"/>
</dbReference>
<keyword evidence="11 21" id="KW-0808">Transferase</keyword>
<feature type="binding site" evidence="22">
    <location>
        <position position="263"/>
    </location>
    <ligand>
        <name>Zn(2+)</name>
        <dbReference type="ChEBI" id="CHEBI:29105"/>
    </ligand>
</feature>
<dbReference type="Pfam" id="PF02607">
    <property type="entry name" value="B12-binding_2"/>
    <property type="match status" value="1"/>
</dbReference>
<reference evidence="30 31" key="1">
    <citation type="submission" date="2021-03" db="EMBL/GenBank/DDBJ databases">
        <title>Sequencing the genomes of 1000 actinobacteria strains.</title>
        <authorList>
            <person name="Klenk H.-P."/>
        </authorList>
    </citation>
    <scope>NUCLEOTIDE SEQUENCE [LARGE SCALE GENOMIC DNA]</scope>
    <source>
        <strain evidence="30 31">DSM 45256</strain>
    </source>
</reference>
<evidence type="ECO:0000256" key="4">
    <source>
        <dbReference type="ARBA" id="ARBA00005178"/>
    </source>
</evidence>
<dbReference type="SUPFAM" id="SSF51717">
    <property type="entry name" value="Dihydropteroate synthetase-like"/>
    <property type="match status" value="1"/>
</dbReference>
<feature type="compositionally biased region" description="Basic and acidic residues" evidence="24">
    <location>
        <begin position="12"/>
        <end position="23"/>
    </location>
</feature>
<dbReference type="GO" id="GO:0032259">
    <property type="term" value="P:methylation"/>
    <property type="evidence" value="ECO:0007669"/>
    <property type="project" value="UniProtKB-KW"/>
</dbReference>
<evidence type="ECO:0000256" key="17">
    <source>
        <dbReference type="ARBA" id="ARBA00023285"/>
    </source>
</evidence>
<evidence type="ECO:0000256" key="1">
    <source>
        <dbReference type="ARBA" id="ARBA00001700"/>
    </source>
</evidence>
<dbReference type="Gene3D" id="1.10.1240.10">
    <property type="entry name" value="Methionine synthase domain"/>
    <property type="match status" value="1"/>
</dbReference>
<gene>
    <name evidence="30" type="ORF">JOF36_004054</name>
</gene>
<evidence type="ECO:0000256" key="12">
    <source>
        <dbReference type="ARBA" id="ARBA00022691"/>
    </source>
</evidence>
<organism evidence="30 31">
    <name type="scientific">Pseudonocardia parietis</name>
    <dbReference type="NCBI Taxonomy" id="570936"/>
    <lineage>
        <taxon>Bacteria</taxon>
        <taxon>Bacillati</taxon>
        <taxon>Actinomycetota</taxon>
        <taxon>Actinomycetes</taxon>
        <taxon>Pseudonocardiales</taxon>
        <taxon>Pseudonocardiaceae</taxon>
        <taxon>Pseudonocardia</taxon>
    </lineage>
</organism>
<feature type="binding site" evidence="22">
    <location>
        <position position="327"/>
    </location>
    <ligand>
        <name>Zn(2+)</name>
        <dbReference type="ChEBI" id="CHEBI:29105"/>
    </ligand>
</feature>
<evidence type="ECO:0000256" key="7">
    <source>
        <dbReference type="ARBA" id="ARBA00013998"/>
    </source>
</evidence>
<dbReference type="EMBL" id="JAGINU010000001">
    <property type="protein sequence ID" value="MBP2368358.1"/>
    <property type="molecule type" value="Genomic_DNA"/>
</dbReference>
<keyword evidence="31" id="KW-1185">Reference proteome</keyword>
<feature type="coiled-coil region" evidence="23">
    <location>
        <begin position="1077"/>
        <end position="1104"/>
    </location>
</feature>
<evidence type="ECO:0000256" key="22">
    <source>
        <dbReference type="PROSITE-ProRule" id="PRU00333"/>
    </source>
</evidence>
<dbReference type="CDD" id="cd00740">
    <property type="entry name" value="MeTr"/>
    <property type="match status" value="1"/>
</dbReference>
<dbReference type="InterPro" id="IPR036724">
    <property type="entry name" value="Cobalamin-bd_sf"/>
</dbReference>
<evidence type="ECO:0000256" key="14">
    <source>
        <dbReference type="ARBA" id="ARBA00022737"/>
    </source>
</evidence>
<dbReference type="PROSITE" id="PS51337">
    <property type="entry name" value="B12_BINDING_NTER"/>
    <property type="match status" value="1"/>
</dbReference>
<feature type="domain" description="B12-binding N-terminal" evidence="29">
    <location>
        <begin position="663"/>
        <end position="757"/>
    </location>
</feature>
<dbReference type="InterPro" id="IPR036594">
    <property type="entry name" value="Meth_synthase_dom"/>
</dbReference>
<evidence type="ECO:0000259" key="29">
    <source>
        <dbReference type="PROSITE" id="PS51337"/>
    </source>
</evidence>
<feature type="domain" description="B12-binding" evidence="28">
    <location>
        <begin position="768"/>
        <end position="903"/>
    </location>
</feature>
<dbReference type="SUPFAM" id="SSF82282">
    <property type="entry name" value="Homocysteine S-methyltransferase"/>
    <property type="match status" value="1"/>
</dbReference>
<dbReference type="GO" id="GO:0008705">
    <property type="term" value="F:methionine synthase activity"/>
    <property type="evidence" value="ECO:0007669"/>
    <property type="project" value="UniProtKB-EC"/>
</dbReference>